<accession>A0A518ATQ7</accession>
<keyword evidence="3" id="KW-1185">Reference proteome</keyword>
<organism evidence="2 3">
    <name type="scientific">Aeoliella mucimassa</name>
    <dbReference type="NCBI Taxonomy" id="2527972"/>
    <lineage>
        <taxon>Bacteria</taxon>
        <taxon>Pseudomonadati</taxon>
        <taxon>Planctomycetota</taxon>
        <taxon>Planctomycetia</taxon>
        <taxon>Pirellulales</taxon>
        <taxon>Lacipirellulaceae</taxon>
        <taxon>Aeoliella</taxon>
    </lineage>
</organism>
<evidence type="ECO:0000313" key="2">
    <source>
        <dbReference type="EMBL" id="QDU58085.1"/>
    </source>
</evidence>
<evidence type="ECO:0000256" key="1">
    <source>
        <dbReference type="SAM" id="MobiDB-lite"/>
    </source>
</evidence>
<sequence length="78" mass="8840">MDESITATYQAGRIELSAAVDWPDGTQVEVRPVAQSSPTTPSNTNVWPKGFFDQLRSEWGEEPFDRPAQGELEQREDW</sequence>
<name>A0A518ATQ7_9BACT</name>
<evidence type="ECO:0000313" key="3">
    <source>
        <dbReference type="Proteomes" id="UP000315750"/>
    </source>
</evidence>
<dbReference type="EMBL" id="CP036278">
    <property type="protein sequence ID" value="QDU58085.1"/>
    <property type="molecule type" value="Genomic_DNA"/>
</dbReference>
<proteinExistence type="predicted"/>
<dbReference type="AlphaFoldDB" id="A0A518ATQ7"/>
<gene>
    <name evidence="2" type="ORF">Pan181_43110</name>
</gene>
<feature type="region of interest" description="Disordered" evidence="1">
    <location>
        <begin position="58"/>
        <end position="78"/>
    </location>
</feature>
<protein>
    <submittedName>
        <fullName evidence="2">Uncharacterized protein</fullName>
    </submittedName>
</protein>
<reference evidence="2 3" key="1">
    <citation type="submission" date="2019-02" db="EMBL/GenBank/DDBJ databases">
        <title>Deep-cultivation of Planctomycetes and their phenomic and genomic characterization uncovers novel biology.</title>
        <authorList>
            <person name="Wiegand S."/>
            <person name="Jogler M."/>
            <person name="Boedeker C."/>
            <person name="Pinto D."/>
            <person name="Vollmers J."/>
            <person name="Rivas-Marin E."/>
            <person name="Kohn T."/>
            <person name="Peeters S.H."/>
            <person name="Heuer A."/>
            <person name="Rast P."/>
            <person name="Oberbeckmann S."/>
            <person name="Bunk B."/>
            <person name="Jeske O."/>
            <person name="Meyerdierks A."/>
            <person name="Storesund J.E."/>
            <person name="Kallscheuer N."/>
            <person name="Luecker S."/>
            <person name="Lage O.M."/>
            <person name="Pohl T."/>
            <person name="Merkel B.J."/>
            <person name="Hornburger P."/>
            <person name="Mueller R.-W."/>
            <person name="Bruemmer F."/>
            <person name="Labrenz M."/>
            <person name="Spormann A.M."/>
            <person name="Op den Camp H."/>
            <person name="Overmann J."/>
            <person name="Amann R."/>
            <person name="Jetten M.S.M."/>
            <person name="Mascher T."/>
            <person name="Medema M.H."/>
            <person name="Devos D.P."/>
            <person name="Kaster A.-K."/>
            <person name="Ovreas L."/>
            <person name="Rohde M."/>
            <person name="Galperin M.Y."/>
            <person name="Jogler C."/>
        </authorList>
    </citation>
    <scope>NUCLEOTIDE SEQUENCE [LARGE SCALE GENOMIC DNA]</scope>
    <source>
        <strain evidence="2 3">Pan181</strain>
    </source>
</reference>
<dbReference type="KEGG" id="amuc:Pan181_43110"/>
<dbReference type="Proteomes" id="UP000315750">
    <property type="component" value="Chromosome"/>
</dbReference>